<comment type="caution">
    <text evidence="10">The sequence shown here is derived from an EMBL/GenBank/DDBJ whole genome shotgun (WGS) entry which is preliminary data.</text>
</comment>
<evidence type="ECO:0000256" key="8">
    <source>
        <dbReference type="RuleBase" id="RU004479"/>
    </source>
</evidence>
<evidence type="ECO:0000256" key="6">
    <source>
        <dbReference type="HAMAP-Rule" id="MF_00229"/>
    </source>
</evidence>
<keyword evidence="4 6" id="KW-0456">Lyase</keyword>
<gene>
    <name evidence="6 10" type="primary">hutH</name>
    <name evidence="10" type="ORF">H8689_00030</name>
</gene>
<evidence type="ECO:0000313" key="10">
    <source>
        <dbReference type="EMBL" id="MBC8589532.1"/>
    </source>
</evidence>
<dbReference type="EC" id="4.3.1.3" evidence="2 6"/>
<dbReference type="SUPFAM" id="SSF48557">
    <property type="entry name" value="L-aspartase-like"/>
    <property type="match status" value="1"/>
</dbReference>
<dbReference type="Gene3D" id="1.10.275.10">
    <property type="entry name" value="Fumarase/aspartase (N-terminal domain)"/>
    <property type="match status" value="1"/>
</dbReference>
<dbReference type="Pfam" id="PF00221">
    <property type="entry name" value="Lyase_aromatic"/>
    <property type="match status" value="1"/>
</dbReference>
<dbReference type="SMR" id="A0A926EXT9"/>
<keyword evidence="11" id="KW-1185">Reference proteome</keyword>
<comment type="pathway">
    <text evidence="1 6 8">Amino-acid degradation; L-histidine degradation into L-glutamate; N-formimidoyl-L-glutamate from L-histidine: step 1/3.</text>
</comment>
<keyword evidence="3 6" id="KW-0369">Histidine metabolism</keyword>
<evidence type="ECO:0000256" key="1">
    <source>
        <dbReference type="ARBA" id="ARBA00005113"/>
    </source>
</evidence>
<comment type="subcellular location">
    <subcellularLocation>
        <location evidence="6 9">Cytoplasm</location>
    </subcellularLocation>
</comment>
<evidence type="ECO:0000256" key="7">
    <source>
        <dbReference type="RuleBase" id="RU003954"/>
    </source>
</evidence>
<accession>A0A926EXT9</accession>
<name>A0A926EXT9_9FIRM</name>
<comment type="catalytic activity">
    <reaction evidence="5 6 8">
        <text>L-histidine = trans-urocanate + NH4(+)</text>
        <dbReference type="Rhea" id="RHEA:21232"/>
        <dbReference type="ChEBI" id="CHEBI:17771"/>
        <dbReference type="ChEBI" id="CHEBI:28938"/>
        <dbReference type="ChEBI" id="CHEBI:57595"/>
        <dbReference type="EC" id="4.3.1.3"/>
    </reaction>
</comment>
<dbReference type="InterPro" id="IPR024083">
    <property type="entry name" value="Fumarase/histidase_N"/>
</dbReference>
<dbReference type="GO" id="GO:0004397">
    <property type="term" value="F:histidine ammonia-lyase activity"/>
    <property type="evidence" value="ECO:0007669"/>
    <property type="project" value="UniProtKB-UniRule"/>
</dbReference>
<comment type="PTM">
    <text evidence="6">Contains an active site 4-methylidene-imidazol-5-one (MIO), which is formed autocatalytically by cyclization and dehydration of residues Ala-Ser-Gly.</text>
</comment>
<dbReference type="AlphaFoldDB" id="A0A926EXT9"/>
<organism evidence="10 11">
    <name type="scientific">Wansuia hejianensis</name>
    <dbReference type="NCBI Taxonomy" id="2763667"/>
    <lineage>
        <taxon>Bacteria</taxon>
        <taxon>Bacillati</taxon>
        <taxon>Bacillota</taxon>
        <taxon>Clostridia</taxon>
        <taxon>Lachnospirales</taxon>
        <taxon>Lachnospiraceae</taxon>
        <taxon>Wansuia</taxon>
    </lineage>
</organism>
<dbReference type="CDD" id="cd00332">
    <property type="entry name" value="PAL-HAL"/>
    <property type="match status" value="1"/>
</dbReference>
<dbReference type="Proteomes" id="UP000601522">
    <property type="component" value="Unassembled WGS sequence"/>
</dbReference>
<dbReference type="EMBL" id="JACRTK010000001">
    <property type="protein sequence ID" value="MBC8589532.1"/>
    <property type="molecule type" value="Genomic_DNA"/>
</dbReference>
<evidence type="ECO:0000256" key="9">
    <source>
        <dbReference type="RuleBase" id="RU004480"/>
    </source>
</evidence>
<dbReference type="InterPro" id="IPR005921">
    <property type="entry name" value="HutH"/>
</dbReference>
<evidence type="ECO:0000256" key="3">
    <source>
        <dbReference type="ARBA" id="ARBA00022808"/>
    </source>
</evidence>
<dbReference type="GO" id="GO:0006548">
    <property type="term" value="P:L-histidine catabolic process"/>
    <property type="evidence" value="ECO:0007669"/>
    <property type="project" value="UniProtKB-UniRule"/>
</dbReference>
<protein>
    <recommendedName>
        <fullName evidence="2 6">Histidine ammonia-lyase</fullName>
        <shortName evidence="6">Histidase</shortName>
        <ecNumber evidence="2 6">4.3.1.3</ecNumber>
    </recommendedName>
</protein>
<keyword evidence="6" id="KW-0963">Cytoplasm</keyword>
<evidence type="ECO:0000256" key="4">
    <source>
        <dbReference type="ARBA" id="ARBA00023239"/>
    </source>
</evidence>
<dbReference type="NCBIfam" id="TIGR01225">
    <property type="entry name" value="hutH"/>
    <property type="match status" value="1"/>
</dbReference>
<dbReference type="PROSITE" id="PS00488">
    <property type="entry name" value="PAL_HISTIDASE"/>
    <property type="match status" value="1"/>
</dbReference>
<dbReference type="InterPro" id="IPR001106">
    <property type="entry name" value="Aromatic_Lyase"/>
</dbReference>
<feature type="cross-link" description="5-imidazolinone (Ala-Gly)" evidence="6">
    <location>
        <begin position="143"/>
        <end position="145"/>
    </location>
</feature>
<dbReference type="FunFam" id="1.20.200.10:FF:000003">
    <property type="entry name" value="Histidine ammonia-lyase"/>
    <property type="match status" value="1"/>
</dbReference>
<dbReference type="NCBIfam" id="NF006871">
    <property type="entry name" value="PRK09367.1"/>
    <property type="match status" value="1"/>
</dbReference>
<dbReference type="PANTHER" id="PTHR10362">
    <property type="entry name" value="HISTIDINE AMMONIA-LYASE"/>
    <property type="match status" value="1"/>
</dbReference>
<sequence length="509" mass="55453">MNKVFIDGNSLNLEDFIKITRNNHEVQLTEEAIKNVKRSRDLVDKFVKEDKIVYGITTGFGKFSDVVITGEETKTLQRNLIISHACGVGRPLAEEVVRGVMLLRINALSKGCSGIRLETLNTLVEMLNKGVHPIIPEKGSLGASGDLAPLAHMVLVMIGEGEAIYKGKKMSGKEAMRMADIPTIELTSKEGLALINGTQVMTSIGAFVVYDTINLSKTADIAAALTVEALNGIIDAYDEKVHKVRAHQGQISAAANLRNILKDSKMTSRQGEIRVQDAYTLRCIPQVHGASKDCFKYLKEKIEIEMNAATDNPLIFTDEEEVISGGNFHGQPMAISFDFLAIGISELANISERRLERLVNPSLSNGLPGFLVEKGGLNSGFMIVQYAAAALVSENKVLAHPASVDSIPSSANQEDHVSMGTIAARKAMEILDNSRKVVAMEILAACQAIDLRGNKGLGLGTEIAYNIVREKITKIEEDRIMHIDMNLCDDIIKSNIIVDSVEEKIGELL</sequence>
<reference evidence="10 11" key="1">
    <citation type="submission" date="2020-08" db="EMBL/GenBank/DDBJ databases">
        <title>Genome public.</title>
        <authorList>
            <person name="Liu C."/>
            <person name="Sun Q."/>
        </authorList>
    </citation>
    <scope>NUCLEOTIDE SEQUENCE [LARGE SCALE GENOMIC DNA]</scope>
    <source>
        <strain evidence="10 11">NSJ-26</strain>
    </source>
</reference>
<proteinExistence type="inferred from homology"/>
<dbReference type="GO" id="GO:0005737">
    <property type="term" value="C:cytoplasm"/>
    <property type="evidence" value="ECO:0007669"/>
    <property type="project" value="UniProtKB-SubCell"/>
</dbReference>
<evidence type="ECO:0000313" key="11">
    <source>
        <dbReference type="Proteomes" id="UP000601522"/>
    </source>
</evidence>
<dbReference type="HAMAP" id="MF_00229">
    <property type="entry name" value="His_ammonia_lyase"/>
    <property type="match status" value="1"/>
</dbReference>
<dbReference type="RefSeq" id="WP_249322336.1">
    <property type="nucleotide sequence ID" value="NZ_JACRTK010000001.1"/>
</dbReference>
<evidence type="ECO:0000256" key="2">
    <source>
        <dbReference type="ARBA" id="ARBA00012994"/>
    </source>
</evidence>
<dbReference type="FunFam" id="1.10.275.10:FF:000005">
    <property type="entry name" value="Histidine ammonia-lyase"/>
    <property type="match status" value="1"/>
</dbReference>
<comment type="similarity">
    <text evidence="6 7">Belongs to the PAL/histidase family.</text>
</comment>
<feature type="modified residue" description="2,3-didehydroalanine (Ser)" evidence="6">
    <location>
        <position position="144"/>
    </location>
</feature>
<dbReference type="InterPro" id="IPR022313">
    <property type="entry name" value="Phe/His_NH3-lyase_AS"/>
</dbReference>
<evidence type="ECO:0000256" key="5">
    <source>
        <dbReference type="ARBA" id="ARBA00049269"/>
    </source>
</evidence>
<dbReference type="Gene3D" id="1.20.200.10">
    <property type="entry name" value="Fumarase/aspartase (Central domain)"/>
    <property type="match status" value="1"/>
</dbReference>
<dbReference type="InterPro" id="IPR008948">
    <property type="entry name" value="L-Aspartase-like"/>
</dbReference>